<keyword evidence="4" id="KW-1185">Reference proteome</keyword>
<evidence type="ECO:0000313" key="1">
    <source>
        <dbReference type="EMBL" id="KPM82366.1"/>
    </source>
</evidence>
<dbReference type="EMBL" id="LJTC01000012">
    <property type="protein sequence ID" value="KPM82366.1"/>
    <property type="molecule type" value="Genomic_DNA"/>
</dbReference>
<protein>
    <submittedName>
        <fullName evidence="1">Uncharacterized protein</fullName>
    </submittedName>
</protein>
<dbReference type="Proteomes" id="UP001377972">
    <property type="component" value="Unassembled WGS sequence"/>
</dbReference>
<dbReference type="PATRIC" id="fig|570156.3.peg.1310"/>
<evidence type="ECO:0000313" key="3">
    <source>
        <dbReference type="Proteomes" id="UP000050378"/>
    </source>
</evidence>
<comment type="caution">
    <text evidence="1">The sequence shown here is derived from an EMBL/GenBank/DDBJ whole genome shotgun (WGS) entry which is preliminary data.</text>
</comment>
<gene>
    <name evidence="1" type="ORF">AOG27_16925</name>
    <name evidence="2" type="ORF">PQI24_17485</name>
</gene>
<dbReference type="Proteomes" id="UP000050378">
    <property type="component" value="Unassembled WGS sequence"/>
</dbReference>
<accession>A0A0P7DNG3</accession>
<name>A0A0P7DNG3_9GAMM</name>
<sequence length="173" mass="19362">MSVIEGSTKEFGNTTILLHSLGSSCYRIEWYSRMTGASTSLARLTQGKYVVIRKWAQVKNMADVSSEFSSRNSALIHFLNNVDIVKSHDDWISAAKQHCLNLFVENEGLKPVTKASFPKPRLQGAIGKEVVVKSKLGEREIAQGLLLQLVGNQAEIQLTNSKKKYFSNQVYIR</sequence>
<proteinExistence type="predicted"/>
<reference evidence="2 4" key="2">
    <citation type="submission" date="2023-01" db="EMBL/GenBank/DDBJ databases">
        <title>Trichodesmium-associated heterotrophic epibiont bacteria.</title>
        <authorList>
            <person name="Cleveland C.S."/>
            <person name="Webb E.A."/>
        </authorList>
    </citation>
    <scope>NUCLEOTIDE SEQUENCE [LARGE SCALE GENOMIC DNA]</scope>
    <source>
        <strain evidence="2 4">USCH2</strain>
    </source>
</reference>
<evidence type="ECO:0000313" key="2">
    <source>
        <dbReference type="EMBL" id="MEJ6497839.1"/>
    </source>
</evidence>
<evidence type="ECO:0000313" key="4">
    <source>
        <dbReference type="Proteomes" id="UP001377972"/>
    </source>
</evidence>
<dbReference type="AlphaFoldDB" id="A0A0P7DNG3"/>
<organism evidence="1 3">
    <name type="scientific">Pseudoalteromonas lipolytica</name>
    <dbReference type="NCBI Taxonomy" id="570156"/>
    <lineage>
        <taxon>Bacteria</taxon>
        <taxon>Pseudomonadati</taxon>
        <taxon>Pseudomonadota</taxon>
        <taxon>Gammaproteobacteria</taxon>
        <taxon>Alteromonadales</taxon>
        <taxon>Pseudoalteromonadaceae</taxon>
        <taxon>Pseudoalteromonas</taxon>
    </lineage>
</organism>
<dbReference type="OrthoDB" id="6292798at2"/>
<dbReference type="EMBL" id="JAQPZS010000020">
    <property type="protein sequence ID" value="MEJ6497839.1"/>
    <property type="molecule type" value="Genomic_DNA"/>
</dbReference>
<reference evidence="1 3" key="1">
    <citation type="submission" date="2015-09" db="EMBL/GenBank/DDBJ databases">
        <title>Draft Genome Sequence of Pseudoalteromonas lipolytica UCD-48B.</title>
        <authorList>
            <person name="Krusor M."/>
            <person name="Coil D.A."/>
            <person name="Lang J.M."/>
            <person name="Eisen J.A."/>
            <person name="Alexiev A."/>
        </authorList>
    </citation>
    <scope>NUCLEOTIDE SEQUENCE [LARGE SCALE GENOMIC DNA]</scope>
    <source>
        <strain evidence="1 3">UCD-48B</strain>
    </source>
</reference>
<dbReference type="RefSeq" id="WP_054554188.1">
    <property type="nucleotide sequence ID" value="NZ_JAQPZS010000020.1"/>
</dbReference>